<keyword evidence="3" id="KW-1185">Reference proteome</keyword>
<dbReference type="SUPFAM" id="SSF53474">
    <property type="entry name" value="alpha/beta-Hydrolases"/>
    <property type="match status" value="1"/>
</dbReference>
<dbReference type="EMBL" id="JPFK01000005">
    <property type="protein sequence ID" value="KFB01469.1"/>
    <property type="molecule type" value="Genomic_DNA"/>
</dbReference>
<keyword evidence="2" id="KW-0378">Hydrolase</keyword>
<dbReference type="eggNOG" id="COG2267">
    <property type="taxonomic scope" value="Bacteria"/>
</dbReference>
<dbReference type="GO" id="GO:0016787">
    <property type="term" value="F:hydrolase activity"/>
    <property type="evidence" value="ECO:0007669"/>
    <property type="project" value="UniProtKB-KW"/>
</dbReference>
<dbReference type="Gene3D" id="3.40.50.1820">
    <property type="entry name" value="alpha/beta hydrolase"/>
    <property type="match status" value="1"/>
</dbReference>
<dbReference type="Pfam" id="PF00561">
    <property type="entry name" value="Abhydrolase_1"/>
    <property type="match status" value="1"/>
</dbReference>
<reference evidence="2 3" key="1">
    <citation type="journal article" date="2014" name="Genome Announc.">
        <title>Draft Genome Sequence of the Algicidal Bacterium Mangrovimonas yunxiaonensis Strain LY01.</title>
        <authorList>
            <person name="Li Y."/>
            <person name="Zhu H."/>
            <person name="Li C."/>
            <person name="Zhang H."/>
            <person name="Chen Z."/>
            <person name="Zheng W."/>
            <person name="Xu H."/>
            <person name="Zheng T."/>
        </authorList>
    </citation>
    <scope>NUCLEOTIDE SEQUENCE [LARGE SCALE GENOMIC DNA]</scope>
    <source>
        <strain evidence="2 3">LY01</strain>
    </source>
</reference>
<dbReference type="RefSeq" id="WP_036120728.1">
    <property type="nucleotide sequence ID" value="NZ_BMET01000001.1"/>
</dbReference>
<dbReference type="PANTHER" id="PTHR43798">
    <property type="entry name" value="MONOACYLGLYCEROL LIPASE"/>
    <property type="match status" value="1"/>
</dbReference>
<reference evidence="3" key="2">
    <citation type="submission" date="2014-07" db="EMBL/GenBank/DDBJ databases">
        <title>Genome sequence of Mangrovimonas yunxiaonensis.</title>
        <authorList>
            <person name="Li Y."/>
            <person name="Zheng T."/>
        </authorList>
    </citation>
    <scope>NUCLEOTIDE SEQUENCE [LARGE SCALE GENOMIC DNA]</scope>
    <source>
        <strain evidence="3">LY01</strain>
    </source>
</reference>
<comment type="caution">
    <text evidence="2">The sequence shown here is derived from an EMBL/GenBank/DDBJ whole genome shotgun (WGS) entry which is preliminary data.</text>
</comment>
<dbReference type="STRING" id="1197477.IA57_06470"/>
<evidence type="ECO:0000313" key="2">
    <source>
        <dbReference type="EMBL" id="KFB01469.1"/>
    </source>
</evidence>
<feature type="domain" description="AB hydrolase-1" evidence="1">
    <location>
        <begin position="20"/>
        <end position="245"/>
    </location>
</feature>
<dbReference type="AlphaFoldDB" id="A0A084TL83"/>
<dbReference type="InterPro" id="IPR029058">
    <property type="entry name" value="AB_hydrolase_fold"/>
</dbReference>
<dbReference type="Proteomes" id="UP000028521">
    <property type="component" value="Unassembled WGS sequence"/>
</dbReference>
<dbReference type="OrthoDB" id="252464at2"/>
<accession>A0A084TL83</accession>
<evidence type="ECO:0000259" key="1">
    <source>
        <dbReference type="Pfam" id="PF00561"/>
    </source>
</evidence>
<protein>
    <submittedName>
        <fullName evidence="2">Alpha/beta hydrolase</fullName>
    </submittedName>
</protein>
<gene>
    <name evidence="2" type="ORF">IA57_06470</name>
</gene>
<sequence>MKTLVYKNINIAYTDSGKGPAIVLLHGFLENLHMWKTLSPELIKTHRVIAIDLLGHGKTECLGYIHSMEDMADAVRAVLVHLKLRKYTFIGHSMGGYVALAYAEFFPDNLKGLVLLNSTSKADSNERKQNRTRAIKAVKQNHKAFISMSIANLFAEENRAPLAKAIEHVKKEALKTPIQGIIAALEGMKARPDREALLHFTPYKKMIVAGRKDPILDINDVRAQTVGTNVELVELADGHMSHIENMKGLSYIVKRFIEK</sequence>
<proteinExistence type="predicted"/>
<dbReference type="PRINTS" id="PR00111">
    <property type="entry name" value="ABHYDROLASE"/>
</dbReference>
<dbReference type="InterPro" id="IPR000073">
    <property type="entry name" value="AB_hydrolase_1"/>
</dbReference>
<dbReference type="InterPro" id="IPR050266">
    <property type="entry name" value="AB_hydrolase_sf"/>
</dbReference>
<organism evidence="2 3">
    <name type="scientific">Mangrovimonas yunxiaonensis</name>
    <dbReference type="NCBI Taxonomy" id="1197477"/>
    <lineage>
        <taxon>Bacteria</taxon>
        <taxon>Pseudomonadati</taxon>
        <taxon>Bacteroidota</taxon>
        <taxon>Flavobacteriia</taxon>
        <taxon>Flavobacteriales</taxon>
        <taxon>Flavobacteriaceae</taxon>
        <taxon>Mangrovimonas</taxon>
    </lineage>
</organism>
<evidence type="ECO:0000313" key="3">
    <source>
        <dbReference type="Proteomes" id="UP000028521"/>
    </source>
</evidence>
<name>A0A084TL83_9FLAO</name>